<dbReference type="Gene3D" id="1.25.40.20">
    <property type="entry name" value="Ankyrin repeat-containing domain"/>
    <property type="match status" value="3"/>
</dbReference>
<proteinExistence type="predicted"/>
<evidence type="ECO:0000313" key="8">
    <source>
        <dbReference type="EMBL" id="KAK0739404.1"/>
    </source>
</evidence>
<evidence type="ECO:0000256" key="6">
    <source>
        <dbReference type="PROSITE-ProRule" id="PRU00023"/>
    </source>
</evidence>
<protein>
    <submittedName>
        <fullName evidence="8">Ankyrin repeat-containing domain protein</fullName>
    </submittedName>
</protein>
<dbReference type="Pfam" id="PF00023">
    <property type="entry name" value="Ank"/>
    <property type="match status" value="1"/>
</dbReference>
<feature type="repeat" description="ANK" evidence="6">
    <location>
        <begin position="296"/>
        <end position="328"/>
    </location>
</feature>
<dbReference type="InterPro" id="IPR036770">
    <property type="entry name" value="Ankyrin_rpt-contain_sf"/>
</dbReference>
<accession>A0AA40BS57</accession>
<dbReference type="SUPFAM" id="SSF57850">
    <property type="entry name" value="RING/U-box"/>
    <property type="match status" value="1"/>
</dbReference>
<feature type="compositionally biased region" description="Acidic residues" evidence="7">
    <location>
        <begin position="693"/>
        <end position="714"/>
    </location>
</feature>
<evidence type="ECO:0000256" key="7">
    <source>
        <dbReference type="SAM" id="MobiDB-lite"/>
    </source>
</evidence>
<keyword evidence="1" id="KW-0479">Metal-binding</keyword>
<keyword evidence="4" id="KW-0862">Zinc</keyword>
<feature type="repeat" description="ANK" evidence="6">
    <location>
        <begin position="174"/>
        <end position="202"/>
    </location>
</feature>
<evidence type="ECO:0000256" key="4">
    <source>
        <dbReference type="ARBA" id="ARBA00022833"/>
    </source>
</evidence>
<dbReference type="InterPro" id="IPR051165">
    <property type="entry name" value="Multifunctional_ANK_Repeat"/>
</dbReference>
<dbReference type="InterPro" id="IPR043145">
    <property type="entry name" value="Znf_ZZ_sf"/>
</dbReference>
<reference evidence="8" key="1">
    <citation type="submission" date="2023-06" db="EMBL/GenBank/DDBJ databases">
        <title>Genome-scale phylogeny and comparative genomics of the fungal order Sordariales.</title>
        <authorList>
            <consortium name="Lawrence Berkeley National Laboratory"/>
            <person name="Hensen N."/>
            <person name="Bonometti L."/>
            <person name="Westerberg I."/>
            <person name="Brannstrom I.O."/>
            <person name="Guillou S."/>
            <person name="Cros-Aarteil S."/>
            <person name="Calhoun S."/>
            <person name="Haridas S."/>
            <person name="Kuo A."/>
            <person name="Mondo S."/>
            <person name="Pangilinan J."/>
            <person name="Riley R."/>
            <person name="Labutti K."/>
            <person name="Andreopoulos B."/>
            <person name="Lipzen A."/>
            <person name="Chen C."/>
            <person name="Yanf M."/>
            <person name="Daum C."/>
            <person name="Ng V."/>
            <person name="Clum A."/>
            <person name="Steindorff A."/>
            <person name="Ohm R."/>
            <person name="Martin F."/>
            <person name="Silar P."/>
            <person name="Natvig D."/>
            <person name="Lalanne C."/>
            <person name="Gautier V."/>
            <person name="Ament-Velasquez S.L."/>
            <person name="Kruys A."/>
            <person name="Hutchinson M.I."/>
            <person name="Powell A.J."/>
            <person name="Barry K."/>
            <person name="Miller A.N."/>
            <person name="Grigoriev I.V."/>
            <person name="Debuchy R."/>
            <person name="Gladieux P."/>
            <person name="Thoren M.H."/>
            <person name="Johannesson H."/>
        </authorList>
    </citation>
    <scope>NUCLEOTIDE SEQUENCE</scope>
    <source>
        <strain evidence="8">CBS 540.89</strain>
    </source>
</reference>
<keyword evidence="5 6" id="KW-0040">ANK repeat</keyword>
<dbReference type="PANTHER" id="PTHR24123:SF33">
    <property type="entry name" value="PROTEIN HOS4"/>
    <property type="match status" value="1"/>
</dbReference>
<dbReference type="SUPFAM" id="SSF48403">
    <property type="entry name" value="Ankyrin repeat"/>
    <property type="match status" value="2"/>
</dbReference>
<feature type="region of interest" description="Disordered" evidence="7">
    <location>
        <begin position="686"/>
        <end position="714"/>
    </location>
</feature>
<feature type="repeat" description="ANK" evidence="6">
    <location>
        <begin position="507"/>
        <end position="533"/>
    </location>
</feature>
<comment type="caution">
    <text evidence="8">The sequence shown here is derived from an EMBL/GenBank/DDBJ whole genome shotgun (WGS) entry which is preliminary data.</text>
</comment>
<dbReference type="PANTHER" id="PTHR24123">
    <property type="entry name" value="ANKYRIN REPEAT-CONTAINING"/>
    <property type="match status" value="1"/>
</dbReference>
<dbReference type="SMART" id="SM00248">
    <property type="entry name" value="ANK"/>
    <property type="match status" value="13"/>
</dbReference>
<dbReference type="AlphaFoldDB" id="A0AA40BS57"/>
<dbReference type="Gene3D" id="3.30.60.90">
    <property type="match status" value="1"/>
</dbReference>
<dbReference type="EMBL" id="JAUKTV010000004">
    <property type="protein sequence ID" value="KAK0739404.1"/>
    <property type="molecule type" value="Genomic_DNA"/>
</dbReference>
<evidence type="ECO:0000256" key="5">
    <source>
        <dbReference type="ARBA" id="ARBA00023043"/>
    </source>
</evidence>
<dbReference type="GO" id="GO:0008270">
    <property type="term" value="F:zinc ion binding"/>
    <property type="evidence" value="ECO:0007669"/>
    <property type="project" value="UniProtKB-KW"/>
</dbReference>
<evidence type="ECO:0000256" key="1">
    <source>
        <dbReference type="ARBA" id="ARBA00022723"/>
    </source>
</evidence>
<evidence type="ECO:0000256" key="3">
    <source>
        <dbReference type="ARBA" id="ARBA00022771"/>
    </source>
</evidence>
<keyword evidence="2" id="KW-0677">Repeat</keyword>
<dbReference type="Proteomes" id="UP001172159">
    <property type="component" value="Unassembled WGS sequence"/>
</dbReference>
<dbReference type="PROSITE" id="PS50088">
    <property type="entry name" value="ANK_REPEAT"/>
    <property type="match status" value="4"/>
</dbReference>
<keyword evidence="3" id="KW-0863">Zinc-finger</keyword>
<keyword evidence="9" id="KW-1185">Reference proteome</keyword>
<evidence type="ECO:0000313" key="9">
    <source>
        <dbReference type="Proteomes" id="UP001172159"/>
    </source>
</evidence>
<dbReference type="CDD" id="cd02249">
    <property type="entry name" value="ZZ"/>
    <property type="match status" value="1"/>
</dbReference>
<organism evidence="8 9">
    <name type="scientific">Apiosordaria backusii</name>
    <dbReference type="NCBI Taxonomy" id="314023"/>
    <lineage>
        <taxon>Eukaryota</taxon>
        <taxon>Fungi</taxon>
        <taxon>Dikarya</taxon>
        <taxon>Ascomycota</taxon>
        <taxon>Pezizomycotina</taxon>
        <taxon>Sordariomycetes</taxon>
        <taxon>Sordariomycetidae</taxon>
        <taxon>Sordariales</taxon>
        <taxon>Lasiosphaeriaceae</taxon>
        <taxon>Apiosordaria</taxon>
    </lineage>
</organism>
<evidence type="ECO:0000256" key="2">
    <source>
        <dbReference type="ARBA" id="ARBA00022737"/>
    </source>
</evidence>
<name>A0AA40BS57_9PEZI</name>
<sequence length="714" mass="79803">MDMEAIEDHPVMELPQLEWLLRLAAYLDDTKISNRLSSIMGDEPTEADITSLWKRLFQKGEQEFREIQRRRPHGAPLQDRSLPVIKVFAPRAFEFWDQDRKQKLLAWALSTTARRNHPKTAAYLLQLGADPNGDLSPFFSSLYFAVFHGNLEITRLLLDAGASVNPPNLSFGIPLLAAAQRNHPELVRVLLAAGADINARDTRGMTPMLGAVSVDSVAAAHELLKHGPELNQCIGGLPELAWAIHFGRETLVQDLLDAGADPLRVSLFRYCVGHSRVGIMKKLFLYNLNLNEKDKYGNTPLHYIGKHTTVETVKLLVRRGFRVNALSDEGITPLAAALLAKNFEVARYLVLETGADVNTGLKSRHGSSLHIACVTPGVRGLEMVKFLVDHGAFINDDSAERTRTPFHTVCMEHQGPEPEWRSILQYLLDRPDFDVDARGAWGSSNLSIVCLLDLGLDVVKKLIERGAQVDVADEMGRQPIHAATHHDLAYLECLVQAGASLDAKDLMGRNILHMAVSNGRLEVVKYILKHNKDFVNEVDIDGWTPLLWAVHGDEKLGAGDIDAEPHAIVEELLRCGASRLIVGKGLDRNWTALKLARYHDLDDEIIQLVTPTTEELGTLDDKARESWAYSTKNDKEVAEWHPGWYCDGCLLGIYGTYYECNTCRNFAFCFKCYMSKKATHADHDFNEHRENSDNADDGESSDDSEMLVEPYDSD</sequence>
<dbReference type="InterPro" id="IPR002110">
    <property type="entry name" value="Ankyrin_rpt"/>
</dbReference>
<gene>
    <name evidence="8" type="ORF">B0T21DRAFT_449554</name>
</gene>
<dbReference type="Pfam" id="PF12796">
    <property type="entry name" value="Ank_2"/>
    <property type="match status" value="3"/>
</dbReference>
<dbReference type="PROSITE" id="PS50297">
    <property type="entry name" value="ANK_REP_REGION"/>
    <property type="match status" value="4"/>
</dbReference>
<feature type="repeat" description="ANK" evidence="6">
    <location>
        <begin position="140"/>
        <end position="169"/>
    </location>
</feature>